<gene>
    <name evidence="4" type="primary">LOC115944843</name>
</gene>
<evidence type="ECO:0000313" key="3">
    <source>
        <dbReference type="Proteomes" id="UP000245341"/>
    </source>
</evidence>
<dbReference type="RefSeq" id="XP_030897015.1">
    <property type="nucleotide sequence ID" value="XM_031041155.1"/>
</dbReference>
<dbReference type="InterPro" id="IPR051696">
    <property type="entry name" value="DENN_Domain_GEFs"/>
</dbReference>
<dbReference type="GeneID" id="115944843"/>
<dbReference type="PANTHER" id="PTHR12296">
    <property type="entry name" value="DENN DOMAIN-CONTAINING PROTEIN 4"/>
    <property type="match status" value="1"/>
</dbReference>
<evidence type="ECO:0000256" key="1">
    <source>
        <dbReference type="SAM" id="MobiDB-lite"/>
    </source>
</evidence>
<dbReference type="KEGG" id="lww:115944843"/>
<name>A0A7F8RUQ3_LEPWE</name>
<evidence type="ECO:0000259" key="2">
    <source>
        <dbReference type="PROSITE" id="PS50211"/>
    </source>
</evidence>
<dbReference type="Proteomes" id="UP000245341">
    <property type="component" value="Unplaced"/>
</dbReference>
<dbReference type="OrthoDB" id="9799588at2759"/>
<feature type="region of interest" description="Disordered" evidence="1">
    <location>
        <begin position="97"/>
        <end position="118"/>
    </location>
</feature>
<dbReference type="PANTHER" id="PTHR12296:SF21">
    <property type="entry name" value="DENN DOMAIN-CONTAINING PROTEIN 3"/>
    <property type="match status" value="1"/>
</dbReference>
<dbReference type="Pfam" id="PF03456">
    <property type="entry name" value="uDENN"/>
    <property type="match status" value="1"/>
</dbReference>
<dbReference type="InterPro" id="IPR037516">
    <property type="entry name" value="Tripartite_DENN"/>
</dbReference>
<reference evidence="4" key="1">
    <citation type="submission" date="2025-08" db="UniProtKB">
        <authorList>
            <consortium name="RefSeq"/>
        </authorList>
    </citation>
    <scope>IDENTIFICATION</scope>
    <source>
        <tissue evidence="4">Liver</tissue>
    </source>
</reference>
<dbReference type="PROSITE" id="PS50211">
    <property type="entry name" value="DENN"/>
    <property type="match status" value="1"/>
</dbReference>
<dbReference type="GO" id="GO:0032483">
    <property type="term" value="P:regulation of Rab protein signal transduction"/>
    <property type="evidence" value="ECO:0007669"/>
    <property type="project" value="TreeGrafter"/>
</dbReference>
<dbReference type="InterPro" id="IPR005113">
    <property type="entry name" value="uDENN_dom"/>
</dbReference>
<proteinExistence type="predicted"/>
<dbReference type="GO" id="GO:0031410">
    <property type="term" value="C:cytoplasmic vesicle"/>
    <property type="evidence" value="ECO:0007669"/>
    <property type="project" value="TreeGrafter"/>
</dbReference>
<keyword evidence="3" id="KW-1185">Reference proteome</keyword>
<evidence type="ECO:0000313" key="4">
    <source>
        <dbReference type="RefSeq" id="XP_030897015.1"/>
    </source>
</evidence>
<sequence length="205" mass="22841">MWLLEEGCVSPLSGRESFSPLSLCPQRVSDGSRTAERGSAPPAYSYFSLLQMFLKNGVRSPSSLDPEVLSIFVPPFITKEDSQMAGAPCVTLSKTRRRSFRKKKDKPKTEPWKGLPPEDVSVPNGVDLLALPQLCFPGGVNVASEPREDCVHFLVLTDVCGNRTYGVVAQYYRPLHVRDCREFALKSGCRGFHFCRNTRHKPPPL</sequence>
<accession>A0A7F8RUQ3</accession>
<dbReference type="AlphaFoldDB" id="A0A7F8RUQ3"/>
<organism evidence="3 4">
    <name type="scientific">Leptonychotes weddellii</name>
    <name type="common">Weddell seal</name>
    <name type="synonym">Otaria weddellii</name>
    <dbReference type="NCBI Taxonomy" id="9713"/>
    <lineage>
        <taxon>Eukaryota</taxon>
        <taxon>Metazoa</taxon>
        <taxon>Chordata</taxon>
        <taxon>Craniata</taxon>
        <taxon>Vertebrata</taxon>
        <taxon>Euteleostomi</taxon>
        <taxon>Mammalia</taxon>
        <taxon>Eutheria</taxon>
        <taxon>Laurasiatheria</taxon>
        <taxon>Carnivora</taxon>
        <taxon>Caniformia</taxon>
        <taxon>Pinnipedia</taxon>
        <taxon>Phocidae</taxon>
        <taxon>Monachinae</taxon>
        <taxon>Lobodontini</taxon>
        <taxon>Leptonychotes</taxon>
    </lineage>
</organism>
<dbReference type="GO" id="GO:0005085">
    <property type="term" value="F:guanyl-nucleotide exchange factor activity"/>
    <property type="evidence" value="ECO:0007669"/>
    <property type="project" value="UniProtKB-ARBA"/>
</dbReference>
<feature type="compositionally biased region" description="Basic residues" evidence="1">
    <location>
        <begin position="97"/>
        <end position="106"/>
    </location>
</feature>
<protein>
    <submittedName>
        <fullName evidence="4">DENN domain-containing protein 3-like</fullName>
    </submittedName>
</protein>
<feature type="domain" description="UDENN" evidence="2">
    <location>
        <begin position="93"/>
        <end position="205"/>
    </location>
</feature>